<evidence type="ECO:0000256" key="2">
    <source>
        <dbReference type="ARBA" id="ARBA00022759"/>
    </source>
</evidence>
<dbReference type="PROSITE" id="PS50830">
    <property type="entry name" value="TNASE_3"/>
    <property type="match status" value="1"/>
</dbReference>
<dbReference type="PANTHER" id="PTHR12302">
    <property type="entry name" value="EBNA2 BINDING PROTEIN P100"/>
    <property type="match status" value="1"/>
</dbReference>
<comment type="caution">
    <text evidence="6">The sequence shown here is derived from an EMBL/GenBank/DDBJ whole genome shotgun (WGS) entry which is preliminary data.</text>
</comment>
<dbReference type="Gene3D" id="2.40.50.90">
    <property type="match status" value="1"/>
</dbReference>
<accession>A0A364K2D0</accession>
<protein>
    <recommendedName>
        <fullName evidence="5">TNase-like domain-containing protein</fullName>
    </recommendedName>
</protein>
<evidence type="ECO:0000256" key="3">
    <source>
        <dbReference type="ARBA" id="ARBA00022801"/>
    </source>
</evidence>
<organism evidence="6 7">
    <name type="scientific">Thermoflavimicrobium daqui</name>
    <dbReference type="NCBI Taxonomy" id="2137476"/>
    <lineage>
        <taxon>Bacteria</taxon>
        <taxon>Bacillati</taxon>
        <taxon>Bacillota</taxon>
        <taxon>Bacilli</taxon>
        <taxon>Bacillales</taxon>
        <taxon>Thermoactinomycetaceae</taxon>
        <taxon>Thermoflavimicrobium</taxon>
    </lineage>
</organism>
<keyword evidence="2" id="KW-0255">Endonuclease</keyword>
<evidence type="ECO:0000256" key="4">
    <source>
        <dbReference type="SAM" id="SignalP"/>
    </source>
</evidence>
<dbReference type="SUPFAM" id="SSF50199">
    <property type="entry name" value="Staphylococcal nuclease"/>
    <property type="match status" value="1"/>
</dbReference>
<reference evidence="6 7" key="1">
    <citation type="submission" date="2018-06" db="EMBL/GenBank/DDBJ databases">
        <title>Thermoflavimicrobium daqus sp. nov., a thermophilic microbe isolated from Moutai-flavour Daqu.</title>
        <authorList>
            <person name="Wang X."/>
            <person name="Zhou H."/>
        </authorList>
    </citation>
    <scope>NUCLEOTIDE SEQUENCE [LARGE SCALE GENOMIC DNA]</scope>
    <source>
        <strain evidence="6 7">FBKL4.011</strain>
    </source>
</reference>
<dbReference type="InterPro" id="IPR002071">
    <property type="entry name" value="Thermonucl_AS"/>
</dbReference>
<keyword evidence="1" id="KW-0540">Nuclease</keyword>
<keyword evidence="7" id="KW-1185">Reference proteome</keyword>
<dbReference type="Proteomes" id="UP000251213">
    <property type="component" value="Unassembled WGS sequence"/>
</dbReference>
<gene>
    <name evidence="6" type="ORF">DL897_14300</name>
</gene>
<feature type="signal peptide" evidence="4">
    <location>
        <begin position="1"/>
        <end position="24"/>
    </location>
</feature>
<dbReference type="GO" id="GO:0016787">
    <property type="term" value="F:hydrolase activity"/>
    <property type="evidence" value="ECO:0007669"/>
    <property type="project" value="UniProtKB-KW"/>
</dbReference>
<dbReference type="AlphaFoldDB" id="A0A364K2D0"/>
<dbReference type="PROSITE" id="PS01123">
    <property type="entry name" value="TNASE_1"/>
    <property type="match status" value="1"/>
</dbReference>
<reference evidence="6 7" key="2">
    <citation type="submission" date="2018-06" db="EMBL/GenBank/DDBJ databases">
        <authorList>
            <person name="Zhirakovskaya E."/>
        </authorList>
    </citation>
    <scope>NUCLEOTIDE SEQUENCE [LARGE SCALE GENOMIC DNA]</scope>
    <source>
        <strain evidence="6 7">FBKL4.011</strain>
    </source>
</reference>
<dbReference type="InterPro" id="IPR035437">
    <property type="entry name" value="SNase_OB-fold_sf"/>
</dbReference>
<keyword evidence="3" id="KW-0378">Hydrolase</keyword>
<name>A0A364K2D0_9BACL</name>
<dbReference type="RefSeq" id="WP_113659821.1">
    <property type="nucleotide sequence ID" value="NZ_KZ845671.1"/>
</dbReference>
<dbReference type="PANTHER" id="PTHR12302:SF3">
    <property type="entry name" value="SERINE_THREONINE-PROTEIN KINASE 31"/>
    <property type="match status" value="1"/>
</dbReference>
<dbReference type="InterPro" id="IPR016071">
    <property type="entry name" value="Staphylococal_nuclease_OB-fold"/>
</dbReference>
<evidence type="ECO:0000259" key="5">
    <source>
        <dbReference type="PROSITE" id="PS50830"/>
    </source>
</evidence>
<evidence type="ECO:0000313" key="6">
    <source>
        <dbReference type="EMBL" id="RAL22578.1"/>
    </source>
</evidence>
<dbReference type="Pfam" id="PF00565">
    <property type="entry name" value="SNase"/>
    <property type="match status" value="1"/>
</dbReference>
<proteinExistence type="predicted"/>
<evidence type="ECO:0000313" key="7">
    <source>
        <dbReference type="Proteomes" id="UP000251213"/>
    </source>
</evidence>
<dbReference type="GO" id="GO:0004519">
    <property type="term" value="F:endonuclease activity"/>
    <property type="evidence" value="ECO:0007669"/>
    <property type="project" value="UniProtKB-KW"/>
</dbReference>
<dbReference type="GO" id="GO:0003676">
    <property type="term" value="F:nucleic acid binding"/>
    <property type="evidence" value="ECO:0007669"/>
    <property type="project" value="InterPro"/>
</dbReference>
<feature type="chain" id="PRO_5016850727" description="TNase-like domain-containing protein" evidence="4">
    <location>
        <begin position="25"/>
        <end position="220"/>
    </location>
</feature>
<dbReference type="EMBL" id="QJKK01000009">
    <property type="protein sequence ID" value="RAL22578.1"/>
    <property type="molecule type" value="Genomic_DNA"/>
</dbReference>
<dbReference type="OrthoDB" id="9801679at2"/>
<sequence>MKKLFVSLILGACLVFPFSSQSYAASYTSYVDRVVDGDTVYLKNAVLGTTKVRMLSIDAPETNYNGQSQSPWGTNAKNYLSQLLPSGTKVTIETDTEAKDAYGRLLAHVKKGTLNVNKEMVRQGHAVTYYIWPNMKYFTDYQSAYLEAKNSGKGMWSPSNPIKELPFEFRDRISGQEPDKYVGNYYTKKYVIPSLYKQIPIEKRVFFFNEQDAQEAGYTK</sequence>
<dbReference type="SMART" id="SM00318">
    <property type="entry name" value="SNc"/>
    <property type="match status" value="1"/>
</dbReference>
<keyword evidence="4" id="KW-0732">Signal</keyword>
<evidence type="ECO:0000256" key="1">
    <source>
        <dbReference type="ARBA" id="ARBA00022722"/>
    </source>
</evidence>
<feature type="domain" description="TNase-like" evidence="5">
    <location>
        <begin position="25"/>
        <end position="158"/>
    </location>
</feature>